<dbReference type="PANTHER" id="PTHR12302:SF3">
    <property type="entry name" value="SERINE_THREONINE-PROTEIN KINASE 31"/>
    <property type="match status" value="1"/>
</dbReference>
<feature type="compositionally biased region" description="Basic residues" evidence="4">
    <location>
        <begin position="154"/>
        <end position="163"/>
    </location>
</feature>
<gene>
    <name evidence="6" type="ORF">J4051_15095</name>
</gene>
<evidence type="ECO:0000256" key="1">
    <source>
        <dbReference type="ARBA" id="ARBA00022722"/>
    </source>
</evidence>
<dbReference type="InterPro" id="IPR035437">
    <property type="entry name" value="SNase_OB-fold_sf"/>
</dbReference>
<dbReference type="Pfam" id="PF00565">
    <property type="entry name" value="SNase"/>
    <property type="match status" value="1"/>
</dbReference>
<dbReference type="PANTHER" id="PTHR12302">
    <property type="entry name" value="EBNA2 BINDING PROTEIN P100"/>
    <property type="match status" value="1"/>
</dbReference>
<dbReference type="SUPFAM" id="SSF50199">
    <property type="entry name" value="Staphylococcal nuclease"/>
    <property type="match status" value="1"/>
</dbReference>
<evidence type="ECO:0000259" key="5">
    <source>
        <dbReference type="PROSITE" id="PS50830"/>
    </source>
</evidence>
<keyword evidence="1" id="KW-0540">Nuclease</keyword>
<comment type="caution">
    <text evidence="6">The sequence shown here is derived from an EMBL/GenBank/DDBJ whole genome shotgun (WGS) entry which is preliminary data.</text>
</comment>
<sequence>MKHISLFVVFQFIISIAFSQSLTGKVVGIMDGDSFKLLTLDSTVVRVRLANIDCPEKKQPFSAKATQFTADAIFGKMVTINIQKTDRYKRYISNVTYNDSLSLCHELVKNGLAWHYVKYSKDKTLQEMEDKAKAAKVGLWQDSHPTAPWEWRSSKKKKKVKLE</sequence>
<accession>A0ABS3SWE1</accession>
<dbReference type="SMART" id="SM00318">
    <property type="entry name" value="SNc"/>
    <property type="match status" value="1"/>
</dbReference>
<evidence type="ECO:0000256" key="4">
    <source>
        <dbReference type="SAM" id="MobiDB-lite"/>
    </source>
</evidence>
<feature type="region of interest" description="Disordered" evidence="4">
    <location>
        <begin position="144"/>
        <end position="163"/>
    </location>
</feature>
<keyword evidence="7" id="KW-1185">Reference proteome</keyword>
<keyword evidence="3" id="KW-0378">Hydrolase</keyword>
<organism evidence="6 7">
    <name type="scientific">Gelidibacter pelagius</name>
    <dbReference type="NCBI Taxonomy" id="2819985"/>
    <lineage>
        <taxon>Bacteria</taxon>
        <taxon>Pseudomonadati</taxon>
        <taxon>Bacteroidota</taxon>
        <taxon>Flavobacteriia</taxon>
        <taxon>Flavobacteriales</taxon>
        <taxon>Flavobacteriaceae</taxon>
        <taxon>Gelidibacter</taxon>
    </lineage>
</organism>
<evidence type="ECO:0000313" key="6">
    <source>
        <dbReference type="EMBL" id="MBO3099606.1"/>
    </source>
</evidence>
<reference evidence="6 7" key="1">
    <citation type="submission" date="2021-03" db="EMBL/GenBank/DDBJ databases">
        <title>Gelidibacter sp. nov., isolated from costal sediment.</title>
        <authorList>
            <person name="Lun K.-Y."/>
        </authorList>
    </citation>
    <scope>NUCLEOTIDE SEQUENCE [LARGE SCALE GENOMIC DNA]</scope>
    <source>
        <strain evidence="6 7">DF109</strain>
    </source>
</reference>
<dbReference type="Gene3D" id="2.40.50.90">
    <property type="match status" value="1"/>
</dbReference>
<evidence type="ECO:0000256" key="2">
    <source>
        <dbReference type="ARBA" id="ARBA00022759"/>
    </source>
</evidence>
<dbReference type="Proteomes" id="UP000681315">
    <property type="component" value="Unassembled WGS sequence"/>
</dbReference>
<protein>
    <submittedName>
        <fullName evidence="6">Thermonuclease family protein</fullName>
    </submittedName>
</protein>
<dbReference type="InterPro" id="IPR016071">
    <property type="entry name" value="Staphylococal_nuclease_OB-fold"/>
</dbReference>
<evidence type="ECO:0000313" key="7">
    <source>
        <dbReference type="Proteomes" id="UP000681315"/>
    </source>
</evidence>
<dbReference type="PROSITE" id="PS50830">
    <property type="entry name" value="TNASE_3"/>
    <property type="match status" value="1"/>
</dbReference>
<name>A0ABS3SWE1_9FLAO</name>
<feature type="domain" description="TNase-like" evidence="5">
    <location>
        <begin position="20"/>
        <end position="142"/>
    </location>
</feature>
<dbReference type="EMBL" id="JAGEVG010000019">
    <property type="protein sequence ID" value="MBO3099606.1"/>
    <property type="molecule type" value="Genomic_DNA"/>
</dbReference>
<keyword evidence="2" id="KW-0255">Endonuclease</keyword>
<proteinExistence type="predicted"/>
<evidence type="ECO:0000256" key="3">
    <source>
        <dbReference type="ARBA" id="ARBA00022801"/>
    </source>
</evidence>